<dbReference type="InterPro" id="IPR012676">
    <property type="entry name" value="TGS-like"/>
</dbReference>
<dbReference type="Proteomes" id="UP000520814">
    <property type="component" value="Unassembled WGS sequence"/>
</dbReference>
<evidence type="ECO:0000256" key="6">
    <source>
        <dbReference type="HAMAP-Rule" id="MF_00944"/>
    </source>
</evidence>
<dbReference type="PANTHER" id="PTHR23305">
    <property type="entry name" value="OBG GTPASE FAMILY"/>
    <property type="match status" value="1"/>
</dbReference>
<dbReference type="InterPro" id="IPR006073">
    <property type="entry name" value="GTP-bd"/>
</dbReference>
<dbReference type="InterPro" id="IPR027417">
    <property type="entry name" value="P-loop_NTPase"/>
</dbReference>
<dbReference type="AlphaFoldDB" id="A0A7W9SSF4"/>
<evidence type="ECO:0000256" key="4">
    <source>
        <dbReference type="ARBA" id="ARBA00022840"/>
    </source>
</evidence>
<keyword evidence="7" id="KW-0175">Coiled coil</keyword>
<dbReference type="GO" id="GO:0016887">
    <property type="term" value="F:ATP hydrolysis activity"/>
    <property type="evidence" value="ECO:0007669"/>
    <property type="project" value="UniProtKB-UniRule"/>
</dbReference>
<name>A0A7W9SSF4_ARMRO</name>
<dbReference type="FunFam" id="3.10.20.30:FF:000001">
    <property type="entry name" value="Ribosome-binding ATPase YchF"/>
    <property type="match status" value="1"/>
</dbReference>
<dbReference type="GO" id="GO:0005737">
    <property type="term" value="C:cytoplasm"/>
    <property type="evidence" value="ECO:0007669"/>
    <property type="project" value="TreeGrafter"/>
</dbReference>
<dbReference type="PANTHER" id="PTHR23305:SF18">
    <property type="entry name" value="OBG-TYPE G DOMAIN-CONTAINING PROTEIN"/>
    <property type="match status" value="1"/>
</dbReference>
<dbReference type="Gene3D" id="1.10.150.300">
    <property type="entry name" value="TGS-like domain"/>
    <property type="match status" value="1"/>
</dbReference>
<dbReference type="EMBL" id="JACHGW010000003">
    <property type="protein sequence ID" value="MBB6052016.1"/>
    <property type="molecule type" value="Genomic_DNA"/>
</dbReference>
<evidence type="ECO:0000259" key="8">
    <source>
        <dbReference type="PROSITE" id="PS51710"/>
    </source>
</evidence>
<dbReference type="GO" id="GO:0005524">
    <property type="term" value="F:ATP binding"/>
    <property type="evidence" value="ECO:0007669"/>
    <property type="project" value="UniProtKB-UniRule"/>
</dbReference>
<feature type="domain" description="TGS" evidence="9">
    <location>
        <begin position="286"/>
        <end position="369"/>
    </location>
</feature>
<evidence type="ECO:0000313" key="11">
    <source>
        <dbReference type="Proteomes" id="UP000520814"/>
    </source>
</evidence>
<dbReference type="RefSeq" id="WP_184200151.1">
    <property type="nucleotide sequence ID" value="NZ_JACHGW010000003.1"/>
</dbReference>
<dbReference type="FunFam" id="1.10.150.300:FF:000001">
    <property type="entry name" value="Ribosome-binding ATPase YchF"/>
    <property type="match status" value="1"/>
</dbReference>
<reference evidence="10 11" key="1">
    <citation type="submission" date="2020-08" db="EMBL/GenBank/DDBJ databases">
        <title>Genomic Encyclopedia of Type Strains, Phase IV (KMG-IV): sequencing the most valuable type-strain genomes for metagenomic binning, comparative biology and taxonomic classification.</title>
        <authorList>
            <person name="Goeker M."/>
        </authorList>
    </citation>
    <scope>NUCLEOTIDE SEQUENCE [LARGE SCALE GENOMIC DNA]</scope>
    <source>
        <strain evidence="10 11">DSM 23562</strain>
    </source>
</reference>
<dbReference type="Gene3D" id="3.10.20.30">
    <property type="match status" value="1"/>
</dbReference>
<dbReference type="Pfam" id="PF06071">
    <property type="entry name" value="YchF-GTPase_C"/>
    <property type="match status" value="1"/>
</dbReference>
<dbReference type="Pfam" id="PF01926">
    <property type="entry name" value="MMR_HSR1"/>
    <property type="match status" value="1"/>
</dbReference>
<feature type="coiled-coil region" evidence="7">
    <location>
        <begin position="134"/>
        <end position="161"/>
    </location>
</feature>
<dbReference type="InterPro" id="IPR013029">
    <property type="entry name" value="YchF_C"/>
</dbReference>
<evidence type="ECO:0000256" key="7">
    <source>
        <dbReference type="SAM" id="Coils"/>
    </source>
</evidence>
<dbReference type="CDD" id="cd04867">
    <property type="entry name" value="TGS_YchF_OLA1"/>
    <property type="match status" value="1"/>
</dbReference>
<dbReference type="SUPFAM" id="SSF81271">
    <property type="entry name" value="TGS-like"/>
    <property type="match status" value="1"/>
</dbReference>
<comment type="cofactor">
    <cofactor evidence="1">
        <name>Mg(2+)</name>
        <dbReference type="ChEBI" id="CHEBI:18420"/>
    </cofactor>
</comment>
<dbReference type="Gene3D" id="3.40.50.300">
    <property type="entry name" value="P-loop containing nucleotide triphosphate hydrolases"/>
    <property type="match status" value="1"/>
</dbReference>
<gene>
    <name evidence="6" type="primary">ychF</name>
    <name evidence="10" type="ORF">HNQ39_003826</name>
</gene>
<organism evidence="10 11">
    <name type="scientific">Armatimonas rosea</name>
    <dbReference type="NCBI Taxonomy" id="685828"/>
    <lineage>
        <taxon>Bacteria</taxon>
        <taxon>Bacillati</taxon>
        <taxon>Armatimonadota</taxon>
        <taxon>Armatimonadia</taxon>
        <taxon>Armatimonadales</taxon>
        <taxon>Armatimonadaceae</taxon>
        <taxon>Armatimonas</taxon>
    </lineage>
</organism>
<evidence type="ECO:0000256" key="3">
    <source>
        <dbReference type="ARBA" id="ARBA00022741"/>
    </source>
</evidence>
<comment type="function">
    <text evidence="6">ATPase that binds to both the 70S ribosome and the 50S ribosomal subunit in a nucleotide-independent manner.</text>
</comment>
<keyword evidence="11" id="KW-1185">Reference proteome</keyword>
<evidence type="ECO:0000256" key="2">
    <source>
        <dbReference type="ARBA" id="ARBA00022723"/>
    </source>
</evidence>
<feature type="domain" description="OBG-type G" evidence="8">
    <location>
        <begin position="3"/>
        <end position="264"/>
    </location>
</feature>
<sequence>MALGVGIVGLPNVGKSTLFNAITKAGAVAANYPFATIDKNVGIVSLPDERLGILATLYLKGNRTPSPVPTYVEFVDIAGLVKGAHKGEGLGNQFLANIREVAAIAHVVRCFESEEIVHVEGRVDPVGDAITINLELALADLQSLEKRMDRLRKNARANKDDAALLPLIERLLEHLSAGKPARTFTEGEPEVRAKFFKETGLLTAKPMIYVANVPDSDLPDGANNAHVIGLKKLAAEEGMDVVPISAQIEAELSELDPEEALVFLNDLGLSEPGLNRLVRVAYRMLGLQTFLTAGEKEVRAWTIRQGDKAPTAAGVIHTDLERTFVRALVIDWQKLVEAGSIAAAREHGWLRTEGKDYVMQEGDVVEFLCSG</sequence>
<dbReference type="PRINTS" id="PR00326">
    <property type="entry name" value="GTP1OBG"/>
</dbReference>
<keyword evidence="5" id="KW-0460">Magnesium</keyword>
<evidence type="ECO:0000256" key="5">
    <source>
        <dbReference type="ARBA" id="ARBA00022842"/>
    </source>
</evidence>
<dbReference type="PROSITE" id="PS51880">
    <property type="entry name" value="TGS"/>
    <property type="match status" value="1"/>
</dbReference>
<dbReference type="InterPro" id="IPR004396">
    <property type="entry name" value="ATPase_YchF/OLA1"/>
</dbReference>
<dbReference type="PIRSF" id="PIRSF006641">
    <property type="entry name" value="CHP00092"/>
    <property type="match status" value="1"/>
</dbReference>
<comment type="caution">
    <text evidence="10">The sequence shown here is derived from an EMBL/GenBank/DDBJ whole genome shotgun (WGS) entry which is preliminary data.</text>
</comment>
<accession>A0A7W9SSF4</accession>
<keyword evidence="2" id="KW-0479">Metal-binding</keyword>
<dbReference type="GO" id="GO:0043023">
    <property type="term" value="F:ribosomal large subunit binding"/>
    <property type="evidence" value="ECO:0007669"/>
    <property type="project" value="UniProtKB-UniRule"/>
</dbReference>
<dbReference type="InterPro" id="IPR041706">
    <property type="entry name" value="YchF_N"/>
</dbReference>
<dbReference type="NCBIfam" id="TIGR00092">
    <property type="entry name" value="redox-regulated ATPase YchF"/>
    <property type="match status" value="1"/>
</dbReference>
<proteinExistence type="inferred from homology"/>
<evidence type="ECO:0000313" key="10">
    <source>
        <dbReference type="EMBL" id="MBB6052016.1"/>
    </source>
</evidence>
<dbReference type="InterPro" id="IPR023192">
    <property type="entry name" value="TGS-like_dom_sf"/>
</dbReference>
<evidence type="ECO:0000256" key="1">
    <source>
        <dbReference type="ARBA" id="ARBA00001946"/>
    </source>
</evidence>
<dbReference type="PROSITE" id="PS51710">
    <property type="entry name" value="G_OBG"/>
    <property type="match status" value="1"/>
</dbReference>
<dbReference type="InterPro" id="IPR012675">
    <property type="entry name" value="Beta-grasp_dom_sf"/>
</dbReference>
<dbReference type="InterPro" id="IPR031167">
    <property type="entry name" value="G_OBG"/>
</dbReference>
<keyword evidence="4 6" id="KW-0067">ATP-binding</keyword>
<dbReference type="HAMAP" id="MF_00944">
    <property type="entry name" value="YchF_OLA1_ATPase"/>
    <property type="match status" value="1"/>
</dbReference>
<comment type="similarity">
    <text evidence="6">Belongs to the TRAFAC class OBG-HflX-like GTPase superfamily. OBG GTPase family. YchF/OLA1 subfamily.</text>
</comment>
<evidence type="ECO:0000259" key="9">
    <source>
        <dbReference type="PROSITE" id="PS51880"/>
    </source>
</evidence>
<dbReference type="GO" id="GO:0046872">
    <property type="term" value="F:metal ion binding"/>
    <property type="evidence" value="ECO:0007669"/>
    <property type="project" value="UniProtKB-KW"/>
</dbReference>
<feature type="binding site" evidence="6">
    <location>
        <begin position="12"/>
        <end position="17"/>
    </location>
    <ligand>
        <name>ATP</name>
        <dbReference type="ChEBI" id="CHEBI:30616"/>
    </ligand>
</feature>
<dbReference type="SUPFAM" id="SSF52540">
    <property type="entry name" value="P-loop containing nucleoside triphosphate hydrolases"/>
    <property type="match status" value="1"/>
</dbReference>
<dbReference type="GO" id="GO:0005525">
    <property type="term" value="F:GTP binding"/>
    <property type="evidence" value="ECO:0007669"/>
    <property type="project" value="InterPro"/>
</dbReference>
<dbReference type="InterPro" id="IPR004095">
    <property type="entry name" value="TGS"/>
</dbReference>
<keyword evidence="3 6" id="KW-0547">Nucleotide-binding</keyword>
<protein>
    <recommendedName>
        <fullName evidence="6">Ribosome-binding ATPase YchF</fullName>
    </recommendedName>
</protein>
<dbReference type="CDD" id="cd01900">
    <property type="entry name" value="YchF"/>
    <property type="match status" value="1"/>
</dbReference>